<dbReference type="PANTHER" id="PTHR11773">
    <property type="entry name" value="GLYCINE DEHYDROGENASE, DECARBOXYLATING"/>
    <property type="match status" value="1"/>
</dbReference>
<proteinExistence type="predicted"/>
<comment type="function">
    <text evidence="1">The glycine cleavage system catalyzes the degradation of glycine. The P protein binds the alpha-amino group of glycine through its pyridoxal phosphate cofactor; CO(2) is released and the remaining methylamine moiety is then transferred to the lipoamide cofactor of the H protein.</text>
</comment>
<dbReference type="Gene3D" id="3.40.640.10">
    <property type="entry name" value="Type I PLP-dependent aspartate aminotransferase-like (Major domain)"/>
    <property type="match status" value="1"/>
</dbReference>
<evidence type="ECO:0000259" key="7">
    <source>
        <dbReference type="Pfam" id="PF21478"/>
    </source>
</evidence>
<organism evidence="8 9">
    <name type="scientific">Candidatus Legionella polyplacis</name>
    <dbReference type="NCBI Taxonomy" id="2005262"/>
    <lineage>
        <taxon>Bacteria</taxon>
        <taxon>Pseudomonadati</taxon>
        <taxon>Pseudomonadota</taxon>
        <taxon>Gammaproteobacteria</taxon>
        <taxon>Legionellales</taxon>
        <taxon>Legionellaceae</taxon>
        <taxon>Legionella</taxon>
    </lineage>
</organism>
<feature type="domain" description="Glycine dehydrogenase C-terminal" evidence="7">
    <location>
        <begin position="350"/>
        <end position="456"/>
    </location>
</feature>
<dbReference type="SUPFAM" id="SSF53383">
    <property type="entry name" value="PLP-dependent transferases"/>
    <property type="match status" value="1"/>
</dbReference>
<dbReference type="EMBL" id="CP135137">
    <property type="protein sequence ID" value="WWR11750.1"/>
    <property type="molecule type" value="Genomic_DNA"/>
</dbReference>
<dbReference type="RefSeq" id="WP_338516262.1">
    <property type="nucleotide sequence ID" value="NZ_CP135137.1"/>
</dbReference>
<dbReference type="Pfam" id="PF00266">
    <property type="entry name" value="Aminotran_5"/>
    <property type="match status" value="1"/>
</dbReference>
<comment type="catalytic activity">
    <reaction evidence="5">
        <text>N(6)-[(R)-lipoyl]-L-lysyl-[glycine-cleavage complex H protein] + glycine + H(+) = N(6)-[(R)-S(8)-aminomethyldihydrolipoyl]-L-lysyl-[glycine-cleavage complex H protein] + CO2</text>
        <dbReference type="Rhea" id="RHEA:24304"/>
        <dbReference type="Rhea" id="RHEA-COMP:10494"/>
        <dbReference type="Rhea" id="RHEA-COMP:10495"/>
        <dbReference type="ChEBI" id="CHEBI:15378"/>
        <dbReference type="ChEBI" id="CHEBI:16526"/>
        <dbReference type="ChEBI" id="CHEBI:57305"/>
        <dbReference type="ChEBI" id="CHEBI:83099"/>
        <dbReference type="ChEBI" id="CHEBI:83143"/>
        <dbReference type="EC" id="1.4.4.2"/>
    </reaction>
</comment>
<evidence type="ECO:0000256" key="1">
    <source>
        <dbReference type="ARBA" id="ARBA00003788"/>
    </source>
</evidence>
<evidence type="ECO:0000259" key="6">
    <source>
        <dbReference type="Pfam" id="PF00266"/>
    </source>
</evidence>
<dbReference type="InterPro" id="IPR000192">
    <property type="entry name" value="Aminotrans_V_dom"/>
</dbReference>
<dbReference type="Pfam" id="PF21478">
    <property type="entry name" value="GcvP2_C"/>
    <property type="match status" value="1"/>
</dbReference>
<accession>A0ABZ2GWB6</accession>
<dbReference type="NCBIfam" id="NF003346">
    <property type="entry name" value="PRK04366.1"/>
    <property type="match status" value="1"/>
</dbReference>
<dbReference type="EC" id="1.4.4.2" evidence="2"/>
<keyword evidence="9" id="KW-1185">Reference proteome</keyword>
<sequence>MLIFELSDSEKKIKNKILKRIKKNKTFLPIPEKFIRKTLPYIPNNSNLQVIRHYTKLSQKNYSIDTNFYPLGSCTMKYNPKEIKKASYKSEFINQHPLTNISSNQGTLKILYELQTYLSDISGMPGVSLTPMAGSQGEFAAVSMIKAYFDSKKEFHKNEIIIPEDAHGTNAASASMCGFKVITIQSNINGNINIKDLKNKIGENTAVLMLTNPSTLGLFIDNIKNISDIVHQYKAFLYYDGANLNAILGKIKPIDMGFDLMHINLHKTFGTPHGSGGPGSGPITANAKLTPYLPIPLVKKKYKNFYYWSDYKENPNSIGRLSCFMGNINVLIHAYFYIRLLGKSGLSRVSDYATLNANYLLSKLKKIGFSPVYPSKIASHEFLITLKNEKIKYKISAKDLAKRLLDYDIHPPTIYFPISIPECLLIEPTETESKKELDYFIKIMKKIYNEITNNSNKLENAPHKLSIKRIDEIKANKKLNLNYFKKT</sequence>
<dbReference type="Gene3D" id="6.20.440.10">
    <property type="match status" value="1"/>
</dbReference>
<evidence type="ECO:0000256" key="3">
    <source>
        <dbReference type="ARBA" id="ARBA00022898"/>
    </source>
</evidence>
<keyword evidence="4 8" id="KW-0560">Oxidoreductase</keyword>
<evidence type="ECO:0000256" key="2">
    <source>
        <dbReference type="ARBA" id="ARBA00012134"/>
    </source>
</evidence>
<reference evidence="8" key="1">
    <citation type="submission" date="2023-09" db="EMBL/GenBank/DDBJ databases">
        <title>Genomes of two closely related lineages of the louse Polyplax serrata with different host specificities.</title>
        <authorList>
            <person name="Martinu J."/>
            <person name="Tarabai H."/>
            <person name="Stefka J."/>
            <person name="Hypsa V."/>
        </authorList>
    </citation>
    <scope>NUCLEOTIDE SEQUENCE [LARGE SCALE GENOMIC DNA]</scope>
    <source>
        <strain evidence="8">98ZLc_SE</strain>
    </source>
</reference>
<dbReference type="InterPro" id="IPR015421">
    <property type="entry name" value="PyrdxlP-dep_Trfase_major"/>
</dbReference>
<dbReference type="InterPro" id="IPR049316">
    <property type="entry name" value="GDC-P_C"/>
</dbReference>
<evidence type="ECO:0000256" key="4">
    <source>
        <dbReference type="ARBA" id="ARBA00023002"/>
    </source>
</evidence>
<dbReference type="Proteomes" id="UP001368618">
    <property type="component" value="Chromosome"/>
</dbReference>
<name>A0ABZ2GWB6_9GAMM</name>
<evidence type="ECO:0000313" key="8">
    <source>
        <dbReference type="EMBL" id="WWR11750.1"/>
    </source>
</evidence>
<keyword evidence="3" id="KW-0663">Pyridoxal phosphate</keyword>
<evidence type="ECO:0000256" key="5">
    <source>
        <dbReference type="ARBA" id="ARBA00049026"/>
    </source>
</evidence>
<dbReference type="PANTHER" id="PTHR11773:SF1">
    <property type="entry name" value="GLYCINE DEHYDROGENASE (DECARBOXYLATING), MITOCHONDRIAL"/>
    <property type="match status" value="1"/>
</dbReference>
<dbReference type="InterPro" id="IPR020581">
    <property type="entry name" value="GDC_P"/>
</dbReference>
<protein>
    <recommendedName>
        <fullName evidence="2">glycine dehydrogenase (aminomethyl-transferring)</fullName>
        <ecNumber evidence="2">1.4.4.2</ecNumber>
    </recommendedName>
</protein>
<feature type="domain" description="Aminotransferase class V" evidence="6">
    <location>
        <begin position="156"/>
        <end position="275"/>
    </location>
</feature>
<dbReference type="GO" id="GO:0004375">
    <property type="term" value="F:glycine dehydrogenase (decarboxylating) activity"/>
    <property type="evidence" value="ECO:0007669"/>
    <property type="project" value="UniProtKB-EC"/>
</dbReference>
<dbReference type="InterPro" id="IPR015424">
    <property type="entry name" value="PyrdxlP-dep_Trfase"/>
</dbReference>
<dbReference type="InterPro" id="IPR015422">
    <property type="entry name" value="PyrdxlP-dep_Trfase_small"/>
</dbReference>
<dbReference type="Gene3D" id="3.90.1150.10">
    <property type="entry name" value="Aspartate Aminotransferase, domain 1"/>
    <property type="match status" value="1"/>
</dbReference>
<evidence type="ECO:0000313" key="9">
    <source>
        <dbReference type="Proteomes" id="UP001368618"/>
    </source>
</evidence>
<gene>
    <name evidence="8" type="primary">gcvPB</name>
    <name evidence="8" type="ORF">RQL39_01180</name>
</gene>